<evidence type="ECO:0000259" key="5">
    <source>
        <dbReference type="Pfam" id="PF11897"/>
    </source>
</evidence>
<keyword evidence="7" id="KW-1185">Reference proteome</keyword>
<evidence type="ECO:0000256" key="4">
    <source>
        <dbReference type="PIRSR" id="PIRSR000460-1"/>
    </source>
</evidence>
<comment type="caution">
    <text evidence="6">The sequence shown here is derived from an EMBL/GenBank/DDBJ whole genome shotgun (WGS) entry which is preliminary data.</text>
</comment>
<keyword evidence="4" id="KW-0663">Pyridoxal phosphate</keyword>
<organism evidence="6 7">
    <name type="scientific">Thermosulfurimonas dismutans</name>
    <dbReference type="NCBI Taxonomy" id="999894"/>
    <lineage>
        <taxon>Bacteria</taxon>
        <taxon>Pseudomonadati</taxon>
        <taxon>Thermodesulfobacteriota</taxon>
        <taxon>Thermodesulfobacteria</taxon>
        <taxon>Thermodesulfobacteriales</taxon>
        <taxon>Thermodesulfobacteriaceae</taxon>
        <taxon>Thermosulfurimonas</taxon>
    </lineage>
</organism>
<dbReference type="RefSeq" id="WP_068671361.1">
    <property type="nucleotide sequence ID" value="NZ_LWLG01000015.1"/>
</dbReference>
<feature type="domain" description="DUF3417" evidence="5">
    <location>
        <begin position="5"/>
        <end position="104"/>
    </location>
</feature>
<keyword evidence="3" id="KW-0021">Allosteric enzyme</keyword>
<dbReference type="GO" id="GO:0030170">
    <property type="term" value="F:pyridoxal phosphate binding"/>
    <property type="evidence" value="ECO:0007669"/>
    <property type="project" value="InterPro"/>
</dbReference>
<dbReference type="Pfam" id="PF00343">
    <property type="entry name" value="Phosphorylase"/>
    <property type="match status" value="1"/>
</dbReference>
<dbReference type="PANTHER" id="PTHR42655:SF1">
    <property type="entry name" value="GLYCOGEN PHOSPHORYLASE"/>
    <property type="match status" value="1"/>
</dbReference>
<feature type="modified residue" description="N6-(pyridoxal phosphate)lysine" evidence="4">
    <location>
        <position position="587"/>
    </location>
</feature>
<keyword evidence="6" id="KW-0808">Transferase</keyword>
<gene>
    <name evidence="6" type="ORF">TDIS_1743</name>
</gene>
<dbReference type="EMBL" id="LWLG01000015">
    <property type="protein sequence ID" value="OAQ20117.1"/>
    <property type="molecule type" value="Genomic_DNA"/>
</dbReference>
<dbReference type="InterPro" id="IPR024517">
    <property type="entry name" value="Glycogen_phosphorylase_DUF3417"/>
</dbReference>
<dbReference type="SUPFAM" id="SSF53756">
    <property type="entry name" value="UDP-Glycosyltransferase/glycogen phosphorylase"/>
    <property type="match status" value="1"/>
</dbReference>
<dbReference type="GO" id="GO:0008184">
    <property type="term" value="F:glycogen phosphorylase activity"/>
    <property type="evidence" value="ECO:0007669"/>
    <property type="project" value="InterPro"/>
</dbReference>
<dbReference type="InterPro" id="IPR011834">
    <property type="entry name" value="Agluc_phsphrylas"/>
</dbReference>
<accession>A0A179D225</accession>
<name>A0A179D225_9BACT</name>
<dbReference type="AlphaFoldDB" id="A0A179D225"/>
<sequence>MSLEYIDKLKELAYNLWWTWNPEGKKLFRMIDPILWDELRENSIKILQRTDRLNEILKRREFLNEVEYVYLVFRSYLDTPGPYFQKIRKPMAFFSPEYGLHHTLYIYAGGLGLLAGDILKEASDLNLPMVGIGFMYPQGYVRQKIKADGWQEDLQNHIKKEDMPVQKVYENGDWLKVYCYCFDELVYAGVWEVSVGRVKLYLLDTDVEENPPWHREISYQLYTPDQEMRLKQQIVLGFGGMFLLKKLGIDICGVHVNEDYPALALVARLIQFVEEGEDFDSAVSQVRETSLFTTHTPLRSAINTYPFHIVENQFRFLWEKFGIDKEKFLDLGTNSQNPSEGFNSTILAMRLSKYTNTVSQKHQEVAKKQWHFLWSDRSLKDVPIDYVTNGVHLPTWIDEDLRNLLNDHLGSRWLEVHDSENLWELIDLIPDEKFWEIHYKNKQELCHLIKERLRKRWTEKNLDSSLVIAEGAFLDHDFLTIGFARRMTGYKRATLIFEDLERLKRILKDPERPVQIIFAGKAHPQDHEGKEMIQKIINIARNPDFAGRIAFIEDYDQELAYYLVKGVDVWLNNPIPPLEACGTSGMKAGINGVIHLSIMDGWWIEGYNGKNGWAFGDYEVDDDRNPKDAEAIYEILENEVIPLYYYWDETGIPRKWVKKMKEAIKSIAPHFCARRMLKEYISKFYTRIDAAEKELRNL</sequence>
<dbReference type="Gene3D" id="3.40.50.2000">
    <property type="entry name" value="Glycogen Phosphorylase B"/>
    <property type="match status" value="3"/>
</dbReference>
<reference evidence="6 7" key="1">
    <citation type="submission" date="2016-04" db="EMBL/GenBank/DDBJ databases">
        <title>Genome analysis of Thermosulfurimonas dismutans, the first thermophilic sulfur-disproportionating bacterium of the phylum Thermodesulfobacteria.</title>
        <authorList>
            <person name="Mardanov A.V."/>
            <person name="Beletsky A.V."/>
            <person name="Kadnikov V.V."/>
            <person name="Slobodkin A.I."/>
            <person name="Ravin N.V."/>
        </authorList>
    </citation>
    <scope>NUCLEOTIDE SEQUENCE [LARGE SCALE GENOMIC DNA]</scope>
    <source>
        <strain evidence="6 7">S95</strain>
    </source>
</reference>
<dbReference type="STRING" id="999894.TDIS_1743"/>
<dbReference type="PIRSF" id="PIRSF000460">
    <property type="entry name" value="Pprylas_GlgP"/>
    <property type="match status" value="1"/>
</dbReference>
<dbReference type="PATRIC" id="fig|999894.6.peg.1742"/>
<dbReference type="InterPro" id="IPR000811">
    <property type="entry name" value="Glyco_trans_35"/>
</dbReference>
<dbReference type="GO" id="GO:0005975">
    <property type="term" value="P:carbohydrate metabolic process"/>
    <property type="evidence" value="ECO:0007669"/>
    <property type="project" value="InterPro"/>
</dbReference>
<proteinExistence type="inferred from homology"/>
<dbReference type="OrthoDB" id="9760804at2"/>
<evidence type="ECO:0000313" key="6">
    <source>
        <dbReference type="EMBL" id="OAQ20117.1"/>
    </source>
</evidence>
<evidence type="ECO:0000256" key="3">
    <source>
        <dbReference type="ARBA" id="ARBA00022533"/>
    </source>
</evidence>
<evidence type="ECO:0000256" key="1">
    <source>
        <dbReference type="ARBA" id="ARBA00001275"/>
    </source>
</evidence>
<evidence type="ECO:0000256" key="2">
    <source>
        <dbReference type="ARBA" id="ARBA00006047"/>
    </source>
</evidence>
<dbReference type="NCBIfam" id="TIGR02094">
    <property type="entry name" value="more_P_ylases"/>
    <property type="match status" value="1"/>
</dbReference>
<keyword evidence="6" id="KW-0328">Glycosyltransferase</keyword>
<comment type="catalytic activity">
    <reaction evidence="1">
        <text>[(1-&gt;4)-alpha-D-glucosyl](n) + phosphate = [(1-&gt;4)-alpha-D-glucosyl](n-1) + alpha-D-glucose 1-phosphate</text>
        <dbReference type="Rhea" id="RHEA:41732"/>
        <dbReference type="Rhea" id="RHEA-COMP:9584"/>
        <dbReference type="Rhea" id="RHEA-COMP:9586"/>
        <dbReference type="ChEBI" id="CHEBI:15444"/>
        <dbReference type="ChEBI" id="CHEBI:43474"/>
        <dbReference type="ChEBI" id="CHEBI:58601"/>
        <dbReference type="EC" id="2.4.1.1"/>
    </reaction>
</comment>
<dbReference type="InterPro" id="IPR052182">
    <property type="entry name" value="Glycogen/Maltodextrin_Phosph"/>
</dbReference>
<dbReference type="EC" id="2.4.1.1" evidence="6"/>
<protein>
    <submittedName>
        <fullName evidence="6">Glycogen phosphorylase</fullName>
        <ecNumber evidence="6">2.4.1.1</ecNumber>
    </submittedName>
</protein>
<dbReference type="PANTHER" id="PTHR42655">
    <property type="entry name" value="GLYCOGEN PHOSPHORYLASE"/>
    <property type="match status" value="1"/>
</dbReference>
<comment type="similarity">
    <text evidence="2">Belongs to the glycogen phosphorylase family.</text>
</comment>
<evidence type="ECO:0000313" key="7">
    <source>
        <dbReference type="Proteomes" id="UP000078390"/>
    </source>
</evidence>
<dbReference type="Pfam" id="PF11897">
    <property type="entry name" value="DUF3417"/>
    <property type="match status" value="1"/>
</dbReference>
<dbReference type="Proteomes" id="UP000078390">
    <property type="component" value="Unassembled WGS sequence"/>
</dbReference>